<feature type="region of interest" description="Disordered" evidence="2">
    <location>
        <begin position="1"/>
        <end position="21"/>
    </location>
</feature>
<keyword evidence="1" id="KW-1015">Disulfide bond</keyword>
<evidence type="ECO:0000313" key="5">
    <source>
        <dbReference type="Proteomes" id="UP001482620"/>
    </source>
</evidence>
<dbReference type="Gene3D" id="4.10.410.20">
    <property type="match status" value="1"/>
</dbReference>
<evidence type="ECO:0000256" key="1">
    <source>
        <dbReference type="ARBA" id="ARBA00023157"/>
    </source>
</evidence>
<dbReference type="PROSITE" id="PS50958">
    <property type="entry name" value="SMB_2"/>
    <property type="match status" value="1"/>
</dbReference>
<protein>
    <recommendedName>
        <fullName evidence="3">SMB domain-containing protein</fullName>
    </recommendedName>
</protein>
<organism evidence="4 5">
    <name type="scientific">Ilyodon furcidens</name>
    <name type="common">goldbreast splitfin</name>
    <dbReference type="NCBI Taxonomy" id="33524"/>
    <lineage>
        <taxon>Eukaryota</taxon>
        <taxon>Metazoa</taxon>
        <taxon>Chordata</taxon>
        <taxon>Craniata</taxon>
        <taxon>Vertebrata</taxon>
        <taxon>Euteleostomi</taxon>
        <taxon>Actinopterygii</taxon>
        <taxon>Neopterygii</taxon>
        <taxon>Teleostei</taxon>
        <taxon>Neoteleostei</taxon>
        <taxon>Acanthomorphata</taxon>
        <taxon>Ovalentaria</taxon>
        <taxon>Atherinomorphae</taxon>
        <taxon>Cyprinodontiformes</taxon>
        <taxon>Goodeidae</taxon>
        <taxon>Ilyodon</taxon>
    </lineage>
</organism>
<feature type="domain" description="SMB" evidence="3">
    <location>
        <begin position="22"/>
        <end position="62"/>
    </location>
</feature>
<dbReference type="SUPFAM" id="SSF90188">
    <property type="entry name" value="Somatomedin B domain"/>
    <property type="match status" value="1"/>
</dbReference>
<accession>A0ABV0T4Z3</accession>
<reference evidence="4 5" key="1">
    <citation type="submission" date="2021-06" db="EMBL/GenBank/DDBJ databases">
        <authorList>
            <person name="Palmer J.M."/>
        </authorList>
    </citation>
    <scope>NUCLEOTIDE SEQUENCE [LARGE SCALE GENOMIC DNA]</scope>
    <source>
        <strain evidence="5">if_2019</strain>
        <tissue evidence="4">Muscle</tissue>
    </source>
</reference>
<dbReference type="InterPro" id="IPR036024">
    <property type="entry name" value="Somatomedin_B-like_dom_sf"/>
</dbReference>
<evidence type="ECO:0000256" key="2">
    <source>
        <dbReference type="SAM" id="MobiDB-lite"/>
    </source>
</evidence>
<evidence type="ECO:0000313" key="4">
    <source>
        <dbReference type="EMBL" id="MEQ2227471.1"/>
    </source>
</evidence>
<dbReference type="InterPro" id="IPR001212">
    <property type="entry name" value="Somatomedin_B_dom"/>
</dbReference>
<proteinExistence type="predicted"/>
<dbReference type="Proteomes" id="UP001482620">
    <property type="component" value="Unassembled WGS sequence"/>
</dbReference>
<name>A0ABV0T4Z3_9TELE</name>
<feature type="non-terminal residue" evidence="4">
    <location>
        <position position="1"/>
    </location>
</feature>
<sequence length="76" mass="8604">YCGNTTEQPSTTAGPEWSTPTTQHSCQYNCGNHLGSCSCYHSCQYYGNCCYDFHSYCGYYPTTCKTIYPEPLIEEN</sequence>
<keyword evidence="5" id="KW-1185">Reference proteome</keyword>
<dbReference type="EMBL" id="JAHRIQ010020522">
    <property type="protein sequence ID" value="MEQ2227471.1"/>
    <property type="molecule type" value="Genomic_DNA"/>
</dbReference>
<comment type="caution">
    <text evidence="4">The sequence shown here is derived from an EMBL/GenBank/DDBJ whole genome shotgun (WGS) entry which is preliminary data.</text>
</comment>
<evidence type="ECO:0000259" key="3">
    <source>
        <dbReference type="PROSITE" id="PS50958"/>
    </source>
</evidence>
<dbReference type="PROSITE" id="PS00524">
    <property type="entry name" value="SMB_1"/>
    <property type="match status" value="1"/>
</dbReference>
<gene>
    <name evidence="4" type="ORF">ILYODFUR_038010</name>
</gene>